<accession>A0A9P7GES3</accession>
<dbReference type="Pfam" id="PF07064">
    <property type="entry name" value="RIC1"/>
    <property type="match status" value="1"/>
</dbReference>
<dbReference type="PROSITE" id="PS50904">
    <property type="entry name" value="PRELI_MSF1"/>
    <property type="match status" value="1"/>
</dbReference>
<organism evidence="4 5">
    <name type="scientific">Asterophora parasitica</name>
    <dbReference type="NCBI Taxonomy" id="117018"/>
    <lineage>
        <taxon>Eukaryota</taxon>
        <taxon>Fungi</taxon>
        <taxon>Dikarya</taxon>
        <taxon>Basidiomycota</taxon>
        <taxon>Agaricomycotina</taxon>
        <taxon>Agaricomycetes</taxon>
        <taxon>Agaricomycetidae</taxon>
        <taxon>Agaricales</taxon>
        <taxon>Tricholomatineae</taxon>
        <taxon>Lyophyllaceae</taxon>
        <taxon>Asterophora</taxon>
    </lineage>
</organism>
<proteinExistence type="predicted"/>
<dbReference type="GO" id="GO:0000139">
    <property type="term" value="C:Golgi membrane"/>
    <property type="evidence" value="ECO:0007669"/>
    <property type="project" value="TreeGrafter"/>
</dbReference>
<evidence type="ECO:0000313" key="5">
    <source>
        <dbReference type="Proteomes" id="UP000775547"/>
    </source>
</evidence>
<protein>
    <recommendedName>
        <fullName evidence="3">PRELI/MSF1 domain-containing protein</fullName>
    </recommendedName>
</protein>
<dbReference type="Proteomes" id="UP000775547">
    <property type="component" value="Unassembled WGS sequence"/>
</dbReference>
<dbReference type="PANTHER" id="PTHR22746">
    <property type="entry name" value="RAB6A-GEF COMPLEX PARTNER PROTEIN 1"/>
    <property type="match status" value="1"/>
</dbReference>
<keyword evidence="5" id="KW-1185">Reference proteome</keyword>
<dbReference type="GO" id="GO:0042147">
    <property type="term" value="P:retrograde transport, endosome to Golgi"/>
    <property type="evidence" value="ECO:0007669"/>
    <property type="project" value="TreeGrafter"/>
</dbReference>
<reference evidence="4" key="2">
    <citation type="submission" date="2021-10" db="EMBL/GenBank/DDBJ databases">
        <title>Phylogenomics reveals ancestral predisposition of the termite-cultivated fungus Termitomyces towards a domesticated lifestyle.</title>
        <authorList>
            <person name="Auxier B."/>
            <person name="Grum-Grzhimaylo A."/>
            <person name="Cardenas M.E."/>
            <person name="Lodge J.D."/>
            <person name="Laessoe T."/>
            <person name="Pedersen O."/>
            <person name="Smith M.E."/>
            <person name="Kuyper T.W."/>
            <person name="Franco-Molano E.A."/>
            <person name="Baroni T.J."/>
            <person name="Aanen D.K."/>
        </authorList>
    </citation>
    <scope>NUCLEOTIDE SEQUENCE</scope>
    <source>
        <strain evidence="4">AP01</strain>
        <tissue evidence="4">Mycelium</tissue>
    </source>
</reference>
<dbReference type="Gene3D" id="2.60.120.330">
    <property type="entry name" value="B-lactam Antibiotic, Isopenicillin N Synthase, Chain"/>
    <property type="match status" value="1"/>
</dbReference>
<dbReference type="SUPFAM" id="SSF50978">
    <property type="entry name" value="WD40 repeat-like"/>
    <property type="match status" value="1"/>
</dbReference>
<evidence type="ECO:0000256" key="1">
    <source>
        <dbReference type="ARBA" id="ARBA00004370"/>
    </source>
</evidence>
<comment type="subcellular location">
    <subcellularLocation>
        <location evidence="1">Membrane</location>
    </subcellularLocation>
</comment>
<dbReference type="EMBL" id="JABCKV010000004">
    <property type="protein sequence ID" value="KAG5648259.1"/>
    <property type="molecule type" value="Genomic_DNA"/>
</dbReference>
<dbReference type="InterPro" id="IPR040096">
    <property type="entry name" value="Ric1"/>
</dbReference>
<dbReference type="Pfam" id="PF04707">
    <property type="entry name" value="PRELI"/>
    <property type="match status" value="1"/>
</dbReference>
<dbReference type="InterPro" id="IPR027443">
    <property type="entry name" value="IPNS-like_sf"/>
</dbReference>
<dbReference type="InterPro" id="IPR006797">
    <property type="entry name" value="PRELI/MSF1_dom"/>
</dbReference>
<dbReference type="Pfam" id="PF25440">
    <property type="entry name" value="Beta-prop_RIC1_2nd"/>
    <property type="match status" value="1"/>
</dbReference>
<name>A0A9P7GES3_9AGAR</name>
<dbReference type="GO" id="GO:0006886">
    <property type="term" value="P:intracellular protein transport"/>
    <property type="evidence" value="ECO:0007669"/>
    <property type="project" value="InterPro"/>
</dbReference>
<reference evidence="4" key="1">
    <citation type="submission" date="2020-07" db="EMBL/GenBank/DDBJ databases">
        <authorList>
            <person name="Nieuwenhuis M."/>
            <person name="Van De Peppel L.J.J."/>
        </authorList>
    </citation>
    <scope>NUCLEOTIDE SEQUENCE</scope>
    <source>
        <strain evidence="4">AP01</strain>
        <tissue evidence="4">Mycelium</tissue>
    </source>
</reference>
<evidence type="ECO:0000256" key="2">
    <source>
        <dbReference type="ARBA" id="ARBA00023136"/>
    </source>
</evidence>
<dbReference type="OrthoDB" id="67540at2759"/>
<keyword evidence="2" id="KW-0472">Membrane</keyword>
<dbReference type="InterPro" id="IPR009771">
    <property type="entry name" value="RIC1_C"/>
</dbReference>
<dbReference type="PANTHER" id="PTHR22746:SF10">
    <property type="entry name" value="GUANINE NUCLEOTIDE EXCHANGE FACTOR SUBUNIT RIC1"/>
    <property type="match status" value="1"/>
</dbReference>
<evidence type="ECO:0000259" key="3">
    <source>
        <dbReference type="PROSITE" id="PS50904"/>
    </source>
</evidence>
<comment type="caution">
    <text evidence="4">The sequence shown here is derived from an EMBL/GenBank/DDBJ whole genome shotgun (WGS) entry which is preliminary data.</text>
</comment>
<dbReference type="InterPro" id="IPR036322">
    <property type="entry name" value="WD40_repeat_dom_sf"/>
</dbReference>
<evidence type="ECO:0000313" key="4">
    <source>
        <dbReference type="EMBL" id="KAG5648259.1"/>
    </source>
</evidence>
<dbReference type="GO" id="GO:0034066">
    <property type="term" value="C:Ric1-Rgp1 guanyl-nucleotide exchange factor complex"/>
    <property type="evidence" value="ECO:0007669"/>
    <property type="project" value="InterPro"/>
</dbReference>
<gene>
    <name evidence="4" type="ORF">DXG03_006217</name>
</gene>
<dbReference type="GO" id="GO:0005829">
    <property type="term" value="C:cytosol"/>
    <property type="evidence" value="ECO:0007669"/>
    <property type="project" value="TreeGrafter"/>
</dbReference>
<feature type="domain" description="PRELI/MSF1" evidence="3">
    <location>
        <begin position="1"/>
        <end position="169"/>
    </location>
</feature>
<sequence length="1317" mass="148128">MKFFSQSFLYDDPWPIVSLAYFLRYPNPYAAHVLSCDVISRTVTPTGTLLTTRLILKRGALPRWAQNIVGRAESWVLEESEVDPLGATVRCRTKNLDHVKVMQVEEWVMLRHTPDGKTLQTTEARIRSGFGWGLTKKIENHGLNRFKANVQRSREGISLILNLLRQSRLQTMTLGGAEPLSPILENSNAASIVSRPSPGAWARLKSWPPAVLAYLSRTPSSVIDHGENADVQWSSDSSRLVIRTTESYLVLVLVEFRPEETVYQSPPLPPSAQRIFLTGPGEGLPFQSIGLVFEGVVRIEGTLLSVSPRRHYVLFSTKNPPAIQRIPWPVDAEDGTQLELRKNSQLHGYDTWIFDERDFSWFIDTDVSVTQILHSRTMGIETWITSDGRAYFVRLHENLGSEGSTSALTEEDAVQDETNRHRLSFDSSSGTHVHKGWRGTCVHDFETPRWVQKQRRVDPDEPLHQRNRVYEEPRRAVAIAINGKFSFIAIGTHSGGLEFTNFPSQEGVTPKSQIIQVPNPYNRQTGEVCALEWSSDGYVLAVGWKHGWGIFSVGGRCLASGFGVDDLVDEERFQDAFMYGVRNLFWAPGNFELVVLAQSSPRKIDGQLFVIPFAKSATTGQHSPDNTRYAFLQMDDRALVYRGADQPDMSVINPESDVWQHIKIPQRYLASNWPIQYSSLSSDGRLIAIAGRRGLIHYSSTSGRWKMFNDEQQEQAFTVKGGLLWFHHVLVVAVEVSRTYQVRLYSRDMELSNQNVLHREVLPSQVVILSLVDNSLLVYTADNTLFHFLIVPTEETIKLHLCGSITFNGIISAPSAVRMLSWMIPSAQKQLGDPVDDLSVATVLMVVGGQLILLRPRKSANQEVKYDMQIFADRIEFCWIHLRGIGTLENSLWGYDGQGIRVWLNALAIETPRHSENDDEPENVKESVNIPLDFYPLSVLMDKGIIIGAEHEAATRSNLSFVMFRHATSVSALAFVDDSHLFLHHILRFLLGNRQVKEAVTFATNYKDLVYFAHGLEILLHTVVESEATLESESDSEDGELAPDAVLPTVVEFLDHFDAALDVVVGCARKTELTRWRRLFNIVGNPKSLFETCLASQRLKTAGSYLLVLHNLEQLDEDNGDAVRLLKSAVEGKDWQLCRELLRFLHSVDDTGAALRNALSKTNVVVNYTPEGAVEISYATLVSSPLTLGASIEEAFGSHPKSLGIIIVRDLPPAYVTYRERLLKLAYKFAKLDEATREKYTDPASRYSFGWSHGKEIMNGKPDLLKGSYYANPVVDTATVSEEERLAHREYYGQNIWPNPDEKGVEGFEEAFKDLGK</sequence>